<dbReference type="Proteomes" id="UP001301653">
    <property type="component" value="Unassembled WGS sequence"/>
</dbReference>
<sequence length="183" mass="20301">MDFPAYLTELAALYAANDQALQLAPGVSEDALADAERELGFTICPLLKSAWRHANGSEDAQTVFARPGYLTGYRFLSLQQAMQQWRGMHRRAPQYDGYEDPRPRDVRLQSGWAQQGWLPFAGFHAPILMLILDHSPSAHGRPGQIISFTHDPDAMDHVCDGFAALLPLSLTQIADAPEDLLLE</sequence>
<dbReference type="SUPFAM" id="SSF160631">
    <property type="entry name" value="SMI1/KNR4-like"/>
    <property type="match status" value="1"/>
</dbReference>
<organism evidence="2 3">
    <name type="scientific">Stenotrophomonas capsici</name>
    <dbReference type="NCBI Taxonomy" id="3110230"/>
    <lineage>
        <taxon>Bacteria</taxon>
        <taxon>Pseudomonadati</taxon>
        <taxon>Pseudomonadota</taxon>
        <taxon>Gammaproteobacteria</taxon>
        <taxon>Lysobacterales</taxon>
        <taxon>Lysobacteraceae</taxon>
        <taxon>Stenotrophomonas</taxon>
    </lineage>
</organism>
<proteinExistence type="predicted"/>
<evidence type="ECO:0000313" key="2">
    <source>
        <dbReference type="EMBL" id="MEA5666736.1"/>
    </source>
</evidence>
<name>A0ABU5V0C4_9GAMM</name>
<dbReference type="InterPro" id="IPR018958">
    <property type="entry name" value="Knr4/Smi1-like_dom"/>
</dbReference>
<gene>
    <name evidence="2" type="ORF">VA603_04200</name>
</gene>
<dbReference type="InterPro" id="IPR037883">
    <property type="entry name" value="Knr4/Smi1-like_sf"/>
</dbReference>
<feature type="domain" description="Knr4/Smi1-like" evidence="1">
    <location>
        <begin position="26"/>
        <end position="166"/>
    </location>
</feature>
<evidence type="ECO:0000259" key="1">
    <source>
        <dbReference type="Pfam" id="PF09346"/>
    </source>
</evidence>
<keyword evidence="3" id="KW-1185">Reference proteome</keyword>
<dbReference type="RefSeq" id="WP_323437999.1">
    <property type="nucleotide sequence ID" value="NZ_JAYFUH010000061.1"/>
</dbReference>
<comment type="caution">
    <text evidence="2">The sequence shown here is derived from an EMBL/GenBank/DDBJ whole genome shotgun (WGS) entry which is preliminary data.</text>
</comment>
<dbReference type="EMBL" id="JAYFUH010000061">
    <property type="protein sequence ID" value="MEA5666736.1"/>
    <property type="molecule type" value="Genomic_DNA"/>
</dbReference>
<reference evidence="2 3" key="1">
    <citation type="submission" date="2023-12" db="EMBL/GenBank/DDBJ databases">
        <title>Stenotrophomonas guangdongensis sp. nov., isolated from wilted pepper plants (Capsicum annuum).</title>
        <authorList>
            <person name="Qiu M."/>
            <person name="Li Y."/>
            <person name="Liu Q."/>
            <person name="Zhang X."/>
            <person name="Huang Y."/>
            <person name="Guo R."/>
            <person name="Hu M."/>
            <person name="Zhou J."/>
            <person name="Zhou X."/>
        </authorList>
    </citation>
    <scope>NUCLEOTIDE SEQUENCE [LARGE SCALE GENOMIC DNA]</scope>
    <source>
        <strain evidence="2 3">MH1</strain>
    </source>
</reference>
<protein>
    <submittedName>
        <fullName evidence="2">SMI1/KNR4 family protein</fullName>
    </submittedName>
</protein>
<evidence type="ECO:0000313" key="3">
    <source>
        <dbReference type="Proteomes" id="UP001301653"/>
    </source>
</evidence>
<dbReference type="Pfam" id="PF09346">
    <property type="entry name" value="SMI1_KNR4"/>
    <property type="match status" value="1"/>
</dbReference>
<accession>A0ABU5V0C4</accession>